<keyword evidence="1 2" id="KW-0732">Signal</keyword>
<sequence length="243" mass="27470">MAGRCTWTLGLLFLAQTGWAQTITVEYRDKPPYTYSQNGKPAGFLMQRLIAILQQADIRATYSEIPAKRIIHDLQDDKLAICSPGWYKIPEREAFARFSRPIHQDKPHIVVANRQVADQLRAFKSLKRLLADPDFKLGKVFGVSYGPVLDAMIASANQAVTDSVVTPDGLAHMVAQHRADYMLMDQEDYQYLRQANLLDSDKIATLTYPDMPPGLKRYILCSRHVSPATMRRIDAAIQTMQSE</sequence>
<evidence type="ECO:0000256" key="1">
    <source>
        <dbReference type="ARBA" id="ARBA00022729"/>
    </source>
</evidence>
<dbReference type="AlphaFoldDB" id="A0A4R7BAM9"/>
<evidence type="ECO:0000256" key="2">
    <source>
        <dbReference type="SAM" id="SignalP"/>
    </source>
</evidence>
<protein>
    <submittedName>
        <fullName evidence="4">Uncharacterized protein (TIGR02285 family)</fullName>
    </submittedName>
</protein>
<feature type="domain" description="Solute-binding protein family 3/N-terminal" evidence="3">
    <location>
        <begin position="28"/>
        <end position="242"/>
    </location>
</feature>
<accession>A0A4R7BAM9</accession>
<proteinExistence type="predicted"/>
<dbReference type="OrthoDB" id="5456414at2"/>
<dbReference type="PANTHER" id="PTHR35936">
    <property type="entry name" value="MEMBRANE-BOUND LYTIC MUREIN TRANSGLYCOSYLASE F"/>
    <property type="match status" value="1"/>
</dbReference>
<evidence type="ECO:0000313" key="4">
    <source>
        <dbReference type="EMBL" id="TDR80707.1"/>
    </source>
</evidence>
<evidence type="ECO:0000313" key="5">
    <source>
        <dbReference type="Proteomes" id="UP000295611"/>
    </source>
</evidence>
<dbReference type="Proteomes" id="UP000295611">
    <property type="component" value="Unassembled WGS sequence"/>
</dbReference>
<dbReference type="SUPFAM" id="SSF53850">
    <property type="entry name" value="Periplasmic binding protein-like II"/>
    <property type="match status" value="1"/>
</dbReference>
<name>A0A4R7BAM9_9NEIS</name>
<dbReference type="InterPro" id="IPR001638">
    <property type="entry name" value="Solute-binding_3/MltF_N"/>
</dbReference>
<feature type="chain" id="PRO_5020889938" evidence="2">
    <location>
        <begin position="21"/>
        <end position="243"/>
    </location>
</feature>
<feature type="signal peptide" evidence="2">
    <location>
        <begin position="1"/>
        <end position="20"/>
    </location>
</feature>
<reference evidence="4 5" key="1">
    <citation type="submission" date="2019-03" db="EMBL/GenBank/DDBJ databases">
        <title>Genomic Encyclopedia of Type Strains, Phase III (KMG-III): the genomes of soil and plant-associated and newly described type strains.</title>
        <authorList>
            <person name="Whitman W."/>
        </authorList>
    </citation>
    <scope>NUCLEOTIDE SEQUENCE [LARGE SCALE GENOMIC DNA]</scope>
    <source>
        <strain evidence="4 5">CECT 8976</strain>
    </source>
</reference>
<evidence type="ECO:0000259" key="3">
    <source>
        <dbReference type="Pfam" id="PF00497"/>
    </source>
</evidence>
<organism evidence="4 5">
    <name type="scientific">Paludibacterium purpuratum</name>
    <dbReference type="NCBI Taxonomy" id="1144873"/>
    <lineage>
        <taxon>Bacteria</taxon>
        <taxon>Pseudomonadati</taxon>
        <taxon>Pseudomonadota</taxon>
        <taxon>Betaproteobacteria</taxon>
        <taxon>Neisseriales</taxon>
        <taxon>Chromobacteriaceae</taxon>
        <taxon>Paludibacterium</taxon>
    </lineage>
</organism>
<dbReference type="Gene3D" id="3.40.190.10">
    <property type="entry name" value="Periplasmic binding protein-like II"/>
    <property type="match status" value="2"/>
</dbReference>
<keyword evidence="5" id="KW-1185">Reference proteome</keyword>
<gene>
    <name evidence="4" type="ORF">DFP86_104207</name>
</gene>
<dbReference type="RefSeq" id="WP_133679321.1">
    <property type="nucleotide sequence ID" value="NZ_SNZP01000004.1"/>
</dbReference>
<comment type="caution">
    <text evidence="4">The sequence shown here is derived from an EMBL/GenBank/DDBJ whole genome shotgun (WGS) entry which is preliminary data.</text>
</comment>
<dbReference type="Pfam" id="PF00497">
    <property type="entry name" value="SBP_bac_3"/>
    <property type="match status" value="1"/>
</dbReference>
<dbReference type="PANTHER" id="PTHR35936:SF6">
    <property type="entry name" value="AMINO ACID ABC TRANSPORTER SUBSTRATE-BINDING PAAT FAMILY PROTEIN"/>
    <property type="match status" value="1"/>
</dbReference>
<dbReference type="EMBL" id="SNZP01000004">
    <property type="protein sequence ID" value="TDR80707.1"/>
    <property type="molecule type" value="Genomic_DNA"/>
</dbReference>